<organism evidence="1 2">
    <name type="scientific">Cotesia glomerata</name>
    <name type="common">Lepidopteran parasitic wasp</name>
    <name type="synonym">Apanteles glomeratus</name>
    <dbReference type="NCBI Taxonomy" id="32391"/>
    <lineage>
        <taxon>Eukaryota</taxon>
        <taxon>Metazoa</taxon>
        <taxon>Ecdysozoa</taxon>
        <taxon>Arthropoda</taxon>
        <taxon>Hexapoda</taxon>
        <taxon>Insecta</taxon>
        <taxon>Pterygota</taxon>
        <taxon>Neoptera</taxon>
        <taxon>Endopterygota</taxon>
        <taxon>Hymenoptera</taxon>
        <taxon>Apocrita</taxon>
        <taxon>Ichneumonoidea</taxon>
        <taxon>Braconidae</taxon>
        <taxon>Microgastrinae</taxon>
        <taxon>Cotesia</taxon>
    </lineage>
</organism>
<dbReference type="SUPFAM" id="SSF54001">
    <property type="entry name" value="Cysteine proteinases"/>
    <property type="match status" value="1"/>
</dbReference>
<reference evidence="1 2" key="1">
    <citation type="journal article" date="2021" name="J. Hered.">
        <title>A chromosome-level genome assembly of the parasitoid wasp, Cotesia glomerata (Hymenoptera: Braconidae).</title>
        <authorList>
            <person name="Pinto B.J."/>
            <person name="Weis J.J."/>
            <person name="Gamble T."/>
            <person name="Ode P.J."/>
            <person name="Paul R."/>
            <person name="Zaspel J.M."/>
        </authorList>
    </citation>
    <scope>NUCLEOTIDE SEQUENCE [LARGE SCALE GENOMIC DNA]</scope>
    <source>
        <strain evidence="1">CgM1</strain>
    </source>
</reference>
<dbReference type="Gene3D" id="3.90.70.10">
    <property type="entry name" value="Cysteine proteinases"/>
    <property type="match status" value="1"/>
</dbReference>
<gene>
    <name evidence="1" type="ORF">KQX54_011409</name>
</gene>
<dbReference type="AlphaFoldDB" id="A0AAV7IBF5"/>
<evidence type="ECO:0000313" key="1">
    <source>
        <dbReference type="EMBL" id="KAH0549630.1"/>
    </source>
</evidence>
<evidence type="ECO:0008006" key="3">
    <source>
        <dbReference type="Google" id="ProtNLM"/>
    </source>
</evidence>
<accession>A0AAV7IBF5</accession>
<dbReference type="Proteomes" id="UP000826195">
    <property type="component" value="Unassembled WGS sequence"/>
</dbReference>
<comment type="caution">
    <text evidence="1">The sequence shown here is derived from an EMBL/GenBank/DDBJ whole genome shotgun (WGS) entry which is preliminary data.</text>
</comment>
<protein>
    <recommendedName>
        <fullName evidence="3">USP domain-containing protein</fullName>
    </recommendedName>
</protein>
<proteinExistence type="predicted"/>
<name>A0AAV7IBF5_COTGL</name>
<keyword evidence="2" id="KW-1185">Reference proteome</keyword>
<sequence>MWRVPSTDNFFFFVCRCYGATKDIYQKRFDILYPIYKKTEKVQGQIKNKNCDATPISRTFFCQDNISALWTRLFADEPSVFEKNYCPTLNCKNNNMKNVVLFPTDYKTLIQRGFGSLQKTLDFDSVIYNMHCNYCDGNSRIRRRSPNFMIYIELDIKTRQQKEGQECKLRELPVYLTVPVTNEDGSSQDLRYRLCAVAGYSSAHYIAYCRRASGRWVSYNDLMKKAEPTADSHKVLPHGALYIKNIQ</sequence>
<dbReference type="EMBL" id="JAHXZJ010001864">
    <property type="protein sequence ID" value="KAH0549630.1"/>
    <property type="molecule type" value="Genomic_DNA"/>
</dbReference>
<dbReference type="InterPro" id="IPR038765">
    <property type="entry name" value="Papain-like_cys_pep_sf"/>
</dbReference>
<evidence type="ECO:0000313" key="2">
    <source>
        <dbReference type="Proteomes" id="UP000826195"/>
    </source>
</evidence>